<dbReference type="OrthoDB" id="1673646at2"/>
<dbReference type="RefSeq" id="WP_067210240.1">
    <property type="nucleotide sequence ID" value="NZ_FLOC01000013.1"/>
</dbReference>
<proteinExistence type="predicted"/>
<evidence type="ECO:0000313" key="12">
    <source>
        <dbReference type="EMBL" id="SBS32587.1"/>
    </source>
</evidence>
<comment type="subcellular location">
    <subcellularLocation>
        <location evidence="1">Cell membrane</location>
        <topology evidence="1">Multi-pass membrane protein</topology>
    </subcellularLocation>
</comment>
<dbReference type="Gene3D" id="3.20.20.450">
    <property type="entry name" value="EAL domain"/>
    <property type="match status" value="1"/>
</dbReference>
<evidence type="ECO:0000256" key="2">
    <source>
        <dbReference type="ARBA" id="ARBA00012282"/>
    </source>
</evidence>
<keyword evidence="13" id="KW-1185">Reference proteome</keyword>
<dbReference type="GO" id="GO:0005886">
    <property type="term" value="C:plasma membrane"/>
    <property type="evidence" value="ECO:0007669"/>
    <property type="project" value="UniProtKB-SubCell"/>
</dbReference>
<dbReference type="Pfam" id="PF12792">
    <property type="entry name" value="CSS-motif"/>
    <property type="match status" value="1"/>
</dbReference>
<keyword evidence="6" id="KW-0378">Hydrolase</keyword>
<dbReference type="Proteomes" id="UP000092627">
    <property type="component" value="Unassembled WGS sequence"/>
</dbReference>
<keyword evidence="3" id="KW-1003">Cell membrane</keyword>
<dbReference type="EC" id="3.1.4.52" evidence="2"/>
<dbReference type="InterPro" id="IPR050706">
    <property type="entry name" value="Cyclic-di-GMP_PDE-like"/>
</dbReference>
<dbReference type="CDD" id="cd01948">
    <property type="entry name" value="EAL"/>
    <property type="match status" value="1"/>
</dbReference>
<dbReference type="PANTHER" id="PTHR33121">
    <property type="entry name" value="CYCLIC DI-GMP PHOSPHODIESTERASE PDEF"/>
    <property type="match status" value="1"/>
</dbReference>
<organism evidence="12 13">
    <name type="scientific">Marinomonas aquimarina</name>
    <dbReference type="NCBI Taxonomy" id="295068"/>
    <lineage>
        <taxon>Bacteria</taxon>
        <taxon>Pseudomonadati</taxon>
        <taxon>Pseudomonadota</taxon>
        <taxon>Gammaproteobacteria</taxon>
        <taxon>Oceanospirillales</taxon>
        <taxon>Oceanospirillaceae</taxon>
        <taxon>Marinomonas</taxon>
    </lineage>
</organism>
<protein>
    <recommendedName>
        <fullName evidence="2">cyclic-guanylate-specific phosphodiesterase</fullName>
        <ecNumber evidence="2">3.1.4.52</ecNumber>
    </recommendedName>
</protein>
<dbReference type="Pfam" id="PF00563">
    <property type="entry name" value="EAL"/>
    <property type="match status" value="1"/>
</dbReference>
<dbReference type="PANTHER" id="PTHR33121:SF79">
    <property type="entry name" value="CYCLIC DI-GMP PHOSPHODIESTERASE PDED-RELATED"/>
    <property type="match status" value="1"/>
</dbReference>
<accession>A0A1A8TJ94</accession>
<evidence type="ECO:0000256" key="7">
    <source>
        <dbReference type="ARBA" id="ARBA00022989"/>
    </source>
</evidence>
<evidence type="ECO:0000256" key="8">
    <source>
        <dbReference type="ARBA" id="ARBA00023136"/>
    </source>
</evidence>
<dbReference type="GO" id="GO:0071111">
    <property type="term" value="F:cyclic-guanylate-specific phosphodiesterase activity"/>
    <property type="evidence" value="ECO:0007669"/>
    <property type="project" value="UniProtKB-EC"/>
</dbReference>
<evidence type="ECO:0000256" key="3">
    <source>
        <dbReference type="ARBA" id="ARBA00022475"/>
    </source>
</evidence>
<dbReference type="InterPro" id="IPR035919">
    <property type="entry name" value="EAL_sf"/>
</dbReference>
<evidence type="ECO:0000256" key="1">
    <source>
        <dbReference type="ARBA" id="ARBA00004651"/>
    </source>
</evidence>
<evidence type="ECO:0000256" key="9">
    <source>
        <dbReference type="ARBA" id="ARBA00034290"/>
    </source>
</evidence>
<dbReference type="InterPro" id="IPR001633">
    <property type="entry name" value="EAL_dom"/>
</dbReference>
<keyword evidence="5 10" id="KW-0812">Transmembrane</keyword>
<comment type="catalytic activity">
    <reaction evidence="9">
        <text>3',3'-c-di-GMP + H2O = 5'-phosphoguanylyl(3'-&gt;5')guanosine + H(+)</text>
        <dbReference type="Rhea" id="RHEA:24902"/>
        <dbReference type="ChEBI" id="CHEBI:15377"/>
        <dbReference type="ChEBI" id="CHEBI:15378"/>
        <dbReference type="ChEBI" id="CHEBI:58754"/>
        <dbReference type="ChEBI" id="CHEBI:58805"/>
        <dbReference type="EC" id="3.1.4.52"/>
    </reaction>
</comment>
<evidence type="ECO:0000256" key="4">
    <source>
        <dbReference type="ARBA" id="ARBA00022636"/>
    </source>
</evidence>
<dbReference type="STRING" id="295068.MAQ5080_02295"/>
<dbReference type="SUPFAM" id="SSF141868">
    <property type="entry name" value="EAL domain-like"/>
    <property type="match status" value="1"/>
</dbReference>
<name>A0A1A8TJ94_9GAMM</name>
<evidence type="ECO:0000256" key="6">
    <source>
        <dbReference type="ARBA" id="ARBA00022801"/>
    </source>
</evidence>
<keyword evidence="7 10" id="KW-1133">Transmembrane helix</keyword>
<dbReference type="AlphaFoldDB" id="A0A1A8TJ94"/>
<reference evidence="12 13" key="1">
    <citation type="submission" date="2016-06" db="EMBL/GenBank/DDBJ databases">
        <authorList>
            <person name="Kjaerup R.B."/>
            <person name="Dalgaard T.S."/>
            <person name="Juul-Madsen H.R."/>
        </authorList>
    </citation>
    <scope>NUCLEOTIDE SEQUENCE [LARGE SCALE GENOMIC DNA]</scope>
    <source>
        <strain evidence="12 13">CECT 5080</strain>
    </source>
</reference>
<keyword evidence="4" id="KW-0973">c-di-GMP</keyword>
<feature type="domain" description="EAL" evidence="11">
    <location>
        <begin position="269"/>
        <end position="522"/>
    </location>
</feature>
<keyword evidence="8 10" id="KW-0472">Membrane</keyword>
<dbReference type="InterPro" id="IPR024744">
    <property type="entry name" value="CSS-motif_dom"/>
</dbReference>
<dbReference type="PROSITE" id="PS50883">
    <property type="entry name" value="EAL"/>
    <property type="match status" value="1"/>
</dbReference>
<evidence type="ECO:0000259" key="11">
    <source>
        <dbReference type="PROSITE" id="PS50883"/>
    </source>
</evidence>
<evidence type="ECO:0000256" key="10">
    <source>
        <dbReference type="SAM" id="Phobius"/>
    </source>
</evidence>
<evidence type="ECO:0000313" key="13">
    <source>
        <dbReference type="Proteomes" id="UP000092627"/>
    </source>
</evidence>
<feature type="transmembrane region" description="Helical" evidence="10">
    <location>
        <begin position="241"/>
        <end position="263"/>
    </location>
</feature>
<gene>
    <name evidence="12" type="primary">yjcC</name>
    <name evidence="12" type="ORF">MAQ5080_02295</name>
</gene>
<sequence length="525" mass="58589">MLRLLQENARLIIRSSMVAFACALLALWMAHITQQKSQYKELKSYSHYTLNYASEVTKDLKLSISEAHHSPHEICSEQDIAWLRTVLWSHKYLKDIGRMVDGSIQCSAERGWLPFPITLPQPDKQLSNGVNVWRNSAQIVGTLFEADMAQDGNVITITSPFAFDAMREPSANISAIVVNQSTNYVFRSFGLHAEALAEQMTRLPSWFSHTPSTTLHYYDCSEVGLCVLAEDRASGVLGLSWLSTSMIALLGGFGGLGISSLIYRNHRRRHSMAHHLKKTIQNNDLNVVFQPKICLANGRPVGAEALVRWNSHYFGMVSPDVFISVAEKKGLIRQITHLVIEKSLSKMQHVLRANPDFKLSINVSIQDLMDPALLPCIVKNADTFGIRLAQLVFEITERSAGDHDRLAEVVREYIAAGVSISLDDFGTGYSNLAWLGHLNATEIKVDKSFTQSIGTGSINQTMLDAIFSLLQGLNVVCVFEGVETQEQADYIYQACPEAQVQGWLYAKPMIIAQFESYFELAKQKG</sequence>
<feature type="transmembrane region" description="Helical" evidence="10">
    <location>
        <begin position="12"/>
        <end position="30"/>
    </location>
</feature>
<dbReference type="EMBL" id="FLOC01000013">
    <property type="protein sequence ID" value="SBS32587.1"/>
    <property type="molecule type" value="Genomic_DNA"/>
</dbReference>
<evidence type="ECO:0000256" key="5">
    <source>
        <dbReference type="ARBA" id="ARBA00022692"/>
    </source>
</evidence>
<dbReference type="SMART" id="SM00052">
    <property type="entry name" value="EAL"/>
    <property type="match status" value="1"/>
</dbReference>